<dbReference type="InterPro" id="IPR041583">
    <property type="entry name" value="TetR_C_31"/>
</dbReference>
<dbReference type="OrthoDB" id="7506349at2"/>
<evidence type="ECO:0000313" key="2">
    <source>
        <dbReference type="EMBL" id="SDH87420.1"/>
    </source>
</evidence>
<dbReference type="GO" id="GO:0003677">
    <property type="term" value="F:DNA binding"/>
    <property type="evidence" value="ECO:0007669"/>
    <property type="project" value="UniProtKB-KW"/>
</dbReference>
<evidence type="ECO:0000259" key="1">
    <source>
        <dbReference type="Pfam" id="PF17940"/>
    </source>
</evidence>
<organism evidence="2 3">
    <name type="scientific">Agrococcus jejuensis</name>
    <dbReference type="NCBI Taxonomy" id="399736"/>
    <lineage>
        <taxon>Bacteria</taxon>
        <taxon>Bacillati</taxon>
        <taxon>Actinomycetota</taxon>
        <taxon>Actinomycetes</taxon>
        <taxon>Micrococcales</taxon>
        <taxon>Microbacteriaceae</taxon>
        <taxon>Agrococcus</taxon>
    </lineage>
</organism>
<keyword evidence="2" id="KW-0238">DNA-binding</keyword>
<dbReference type="RefSeq" id="WP_092505781.1">
    <property type="nucleotide sequence ID" value="NZ_LT629695.1"/>
</dbReference>
<dbReference type="EMBL" id="LT629695">
    <property type="protein sequence ID" value="SDH87420.1"/>
    <property type="molecule type" value="Genomic_DNA"/>
</dbReference>
<dbReference type="Pfam" id="PF17940">
    <property type="entry name" value="TetR_C_31"/>
    <property type="match status" value="1"/>
</dbReference>
<evidence type="ECO:0000313" key="3">
    <source>
        <dbReference type="Proteomes" id="UP000198822"/>
    </source>
</evidence>
<reference evidence="3" key="1">
    <citation type="submission" date="2016-10" db="EMBL/GenBank/DDBJ databases">
        <authorList>
            <person name="Varghese N."/>
            <person name="Submissions S."/>
        </authorList>
    </citation>
    <scope>NUCLEOTIDE SEQUENCE [LARGE SCALE GENOMIC DNA]</scope>
    <source>
        <strain evidence="3">DSM 22002</strain>
    </source>
</reference>
<keyword evidence="3" id="KW-1185">Reference proteome</keyword>
<accession>A0A1G8FZB0</accession>
<dbReference type="SUPFAM" id="SSF46689">
    <property type="entry name" value="Homeodomain-like"/>
    <property type="match status" value="1"/>
</dbReference>
<name>A0A1G8FZB0_9MICO</name>
<dbReference type="Gene3D" id="1.10.357.10">
    <property type="entry name" value="Tetracycline Repressor, domain 2"/>
    <property type="match status" value="1"/>
</dbReference>
<dbReference type="AlphaFoldDB" id="A0A1G8FZB0"/>
<proteinExistence type="predicted"/>
<sequence length="190" mass="20301">MARNDDRRRALGDAGLAILAREGARGLTHRAVDAEAGVPAGTTSNYCRTRADLVALLVARIGERLAPDAAVQAELAARVPDRERFAAHIREIVTRLTASRDITLALLELRLEAARRPEVAETLGAWMREGFAGDVAFNEAAGLPGGAFEIALLHYAVDGLMLDRLTTSIDPTIPVDAAMDALVERLLPAS</sequence>
<gene>
    <name evidence="2" type="ORF">SAMN04489720_2685</name>
</gene>
<feature type="domain" description="Tetracyclin repressor-like C-terminal group 31" evidence="1">
    <location>
        <begin position="81"/>
        <end position="188"/>
    </location>
</feature>
<protein>
    <submittedName>
        <fullName evidence="2">DNA-binding transcriptional regulator YbjK</fullName>
    </submittedName>
</protein>
<dbReference type="STRING" id="399736.SAMN04489720_2685"/>
<dbReference type="InterPro" id="IPR009057">
    <property type="entry name" value="Homeodomain-like_sf"/>
</dbReference>
<dbReference type="Proteomes" id="UP000198822">
    <property type="component" value="Chromosome I"/>
</dbReference>